<dbReference type="Proteomes" id="UP001447188">
    <property type="component" value="Unassembled WGS sequence"/>
</dbReference>
<name>A0ABR3GWX3_9PEZI</name>
<keyword evidence="2" id="KW-1185">Reference proteome</keyword>
<protein>
    <submittedName>
        <fullName evidence="1">Uncharacterized protein</fullName>
    </submittedName>
</protein>
<reference evidence="1 2" key="1">
    <citation type="submission" date="2024-02" db="EMBL/GenBank/DDBJ databases">
        <title>Discinaceae phylogenomics.</title>
        <authorList>
            <person name="Dirks A.C."/>
            <person name="James T.Y."/>
        </authorList>
    </citation>
    <scope>NUCLEOTIDE SEQUENCE [LARGE SCALE GENOMIC DNA]</scope>
    <source>
        <strain evidence="1 2">ACD0624</strain>
    </source>
</reference>
<gene>
    <name evidence="1" type="ORF">Q9L58_000430</name>
</gene>
<evidence type="ECO:0000313" key="1">
    <source>
        <dbReference type="EMBL" id="KAL0640460.1"/>
    </source>
</evidence>
<dbReference type="EMBL" id="JBBBZM010000003">
    <property type="protein sequence ID" value="KAL0640460.1"/>
    <property type="molecule type" value="Genomic_DNA"/>
</dbReference>
<proteinExistence type="predicted"/>
<accession>A0ABR3GWX3</accession>
<evidence type="ECO:0000313" key="2">
    <source>
        <dbReference type="Proteomes" id="UP001447188"/>
    </source>
</evidence>
<comment type="caution">
    <text evidence="1">The sequence shown here is derived from an EMBL/GenBank/DDBJ whole genome shotgun (WGS) entry which is preliminary data.</text>
</comment>
<organism evidence="1 2">
    <name type="scientific">Discina gigas</name>
    <dbReference type="NCBI Taxonomy" id="1032678"/>
    <lineage>
        <taxon>Eukaryota</taxon>
        <taxon>Fungi</taxon>
        <taxon>Dikarya</taxon>
        <taxon>Ascomycota</taxon>
        <taxon>Pezizomycotina</taxon>
        <taxon>Pezizomycetes</taxon>
        <taxon>Pezizales</taxon>
        <taxon>Discinaceae</taxon>
        <taxon>Discina</taxon>
    </lineage>
</organism>
<sequence>MDPAIVNSTNFGEFYSPDWKPSSYSPKFLAKPLVYTPTTRSQVVISVSETNWVYLLDADTGVVVKKRQVRRKLLYMCFFPDLGRLTRTFNCQRRSMGRRTCRAQISKGPPGSQGLR</sequence>